<evidence type="ECO:0000256" key="1">
    <source>
        <dbReference type="SAM" id="Coils"/>
    </source>
</evidence>
<keyword evidence="1" id="KW-0175">Coiled coil</keyword>
<protein>
    <submittedName>
        <fullName evidence="3">Uncharacterized protein</fullName>
    </submittedName>
</protein>
<name>A0A841GYA1_9BACT</name>
<accession>A0A841GYA1</accession>
<proteinExistence type="predicted"/>
<keyword evidence="4" id="KW-1185">Reference proteome</keyword>
<feature type="region of interest" description="Disordered" evidence="2">
    <location>
        <begin position="24"/>
        <end position="61"/>
    </location>
</feature>
<comment type="caution">
    <text evidence="3">The sequence shown here is derived from an EMBL/GenBank/DDBJ whole genome shotgun (WGS) entry which is preliminary data.</text>
</comment>
<feature type="compositionally biased region" description="Low complexity" evidence="2">
    <location>
        <begin position="25"/>
        <end position="61"/>
    </location>
</feature>
<sequence length="230" mass="23640">MKDIFDKLKDAGRDALGTFVEFDPEAPQAAPQRAPAHAAPADVTLAAAPRPAPAAPVAAGSAAPDPEFVQQLQAAVGASGKAAYGQFRTLFGALSAVPDDTQRATLALAAAQASHGVTAQQVAEAIDDRLRILAGERTAFQKAVGDETEATIGGAQKEIDAARTAIAKKAEEIRELQARQAELEASLAQARASIDGNSARFDASYAVVEAELAAERARIAPLIPPAAGAR</sequence>
<gene>
    <name evidence="3" type="ORF">HNQ61_002344</name>
</gene>
<dbReference type="AlphaFoldDB" id="A0A841GYA1"/>
<evidence type="ECO:0000313" key="3">
    <source>
        <dbReference type="EMBL" id="MBB6070723.1"/>
    </source>
</evidence>
<organism evidence="3 4">
    <name type="scientific">Longimicrobium terrae</name>
    <dbReference type="NCBI Taxonomy" id="1639882"/>
    <lineage>
        <taxon>Bacteria</taxon>
        <taxon>Pseudomonadati</taxon>
        <taxon>Gemmatimonadota</taxon>
        <taxon>Longimicrobiia</taxon>
        <taxon>Longimicrobiales</taxon>
        <taxon>Longimicrobiaceae</taxon>
        <taxon>Longimicrobium</taxon>
    </lineage>
</organism>
<feature type="coiled-coil region" evidence="1">
    <location>
        <begin position="159"/>
        <end position="193"/>
    </location>
</feature>
<reference evidence="3 4" key="1">
    <citation type="submission" date="2020-08" db="EMBL/GenBank/DDBJ databases">
        <title>Genomic Encyclopedia of Type Strains, Phase IV (KMG-IV): sequencing the most valuable type-strain genomes for metagenomic binning, comparative biology and taxonomic classification.</title>
        <authorList>
            <person name="Goeker M."/>
        </authorList>
    </citation>
    <scope>NUCLEOTIDE SEQUENCE [LARGE SCALE GENOMIC DNA]</scope>
    <source>
        <strain evidence="3 4">DSM 29007</strain>
    </source>
</reference>
<dbReference type="RefSeq" id="WP_170034619.1">
    <property type="nucleotide sequence ID" value="NZ_JABDTL010000001.1"/>
</dbReference>
<dbReference type="Proteomes" id="UP000582837">
    <property type="component" value="Unassembled WGS sequence"/>
</dbReference>
<evidence type="ECO:0000313" key="4">
    <source>
        <dbReference type="Proteomes" id="UP000582837"/>
    </source>
</evidence>
<dbReference type="EMBL" id="JACHIA010000005">
    <property type="protein sequence ID" value="MBB6070723.1"/>
    <property type="molecule type" value="Genomic_DNA"/>
</dbReference>
<evidence type="ECO:0000256" key="2">
    <source>
        <dbReference type="SAM" id="MobiDB-lite"/>
    </source>
</evidence>